<evidence type="ECO:0000313" key="1">
    <source>
        <dbReference type="EMBL" id="CAB4755144.1"/>
    </source>
</evidence>
<organism evidence="1">
    <name type="scientific">freshwater metagenome</name>
    <dbReference type="NCBI Taxonomy" id="449393"/>
    <lineage>
        <taxon>unclassified sequences</taxon>
        <taxon>metagenomes</taxon>
        <taxon>ecological metagenomes</taxon>
    </lineage>
</organism>
<gene>
    <name evidence="1" type="ORF">UFOPK2766_01867</name>
</gene>
<name>A0A6J6U7S6_9ZZZZ</name>
<protein>
    <submittedName>
        <fullName evidence="1">Unannotated protein</fullName>
    </submittedName>
</protein>
<reference evidence="1" key="1">
    <citation type="submission" date="2020-05" db="EMBL/GenBank/DDBJ databases">
        <authorList>
            <person name="Chiriac C."/>
            <person name="Salcher M."/>
            <person name="Ghai R."/>
            <person name="Kavagutti S V."/>
        </authorList>
    </citation>
    <scope>NUCLEOTIDE SEQUENCE</scope>
</reference>
<sequence length="63" mass="6875">MGPKGEFLDSAQGGVDLLQKVSAKAIFFHIELQQDYGFVTSEFRHGSFGGLLTSLFWHAEGNG</sequence>
<accession>A0A6J6U7S6</accession>
<dbReference type="EMBL" id="CAEZYU010000105">
    <property type="protein sequence ID" value="CAB4755144.1"/>
    <property type="molecule type" value="Genomic_DNA"/>
</dbReference>
<proteinExistence type="predicted"/>
<dbReference type="AlphaFoldDB" id="A0A6J6U7S6"/>